<dbReference type="GO" id="GO:0003937">
    <property type="term" value="F:IMP cyclohydrolase activity"/>
    <property type="evidence" value="ECO:0007669"/>
    <property type="project" value="InterPro"/>
</dbReference>
<dbReference type="STRING" id="889378.Spiaf_1617"/>
<evidence type="ECO:0000256" key="2">
    <source>
        <dbReference type="ARBA" id="ARBA00022755"/>
    </source>
</evidence>
<dbReference type="SMART" id="SM00851">
    <property type="entry name" value="MGS"/>
    <property type="match status" value="1"/>
</dbReference>
<protein>
    <submittedName>
        <fullName evidence="6">AICAR transformylase/IMP cyclohydrolase PurH</fullName>
    </submittedName>
</protein>
<dbReference type="GO" id="GO:0005829">
    <property type="term" value="C:cytosol"/>
    <property type="evidence" value="ECO:0007669"/>
    <property type="project" value="TreeGrafter"/>
</dbReference>
<keyword evidence="7" id="KW-1185">Reference proteome</keyword>
<dbReference type="RefSeq" id="WP_014455658.1">
    <property type="nucleotide sequence ID" value="NC_017098.1"/>
</dbReference>
<dbReference type="GO" id="GO:0004643">
    <property type="term" value="F:phosphoribosylaminoimidazolecarboxamide formyltransferase activity"/>
    <property type="evidence" value="ECO:0007669"/>
    <property type="project" value="InterPro"/>
</dbReference>
<evidence type="ECO:0000256" key="4">
    <source>
        <dbReference type="ARBA" id="ARBA00023268"/>
    </source>
</evidence>
<dbReference type="AlphaFoldDB" id="H9UJI2"/>
<proteinExistence type="predicted"/>
<evidence type="ECO:0000256" key="1">
    <source>
        <dbReference type="ARBA" id="ARBA00022679"/>
    </source>
</evidence>
<feature type="domain" description="MGS-like" evidence="5">
    <location>
        <begin position="2"/>
        <end position="166"/>
    </location>
</feature>
<dbReference type="InterPro" id="IPR036914">
    <property type="entry name" value="MGS-like_dom_sf"/>
</dbReference>
<keyword evidence="1" id="KW-0808">Transferase</keyword>
<dbReference type="InterPro" id="IPR002695">
    <property type="entry name" value="PurH-like"/>
</dbReference>
<dbReference type="InterPro" id="IPR011607">
    <property type="entry name" value="MGS-like_dom"/>
</dbReference>
<gene>
    <name evidence="6" type="ordered locus">Spiaf_1617</name>
</gene>
<dbReference type="PATRIC" id="fig|889378.3.peg.1604"/>
<dbReference type="OrthoDB" id="9802065at2"/>
<reference evidence="7" key="1">
    <citation type="journal article" date="2013" name="Stand. Genomic Sci.">
        <title>Complete genome sequence of the halophilic bacterium Spirochaeta africana type strain (Z-7692(T)) from the alkaline Lake Magadi in the East African Rift.</title>
        <authorList>
            <person name="Liolos K."/>
            <person name="Abt B."/>
            <person name="Scheuner C."/>
            <person name="Teshima H."/>
            <person name="Held B."/>
            <person name="Lapidus A."/>
            <person name="Nolan M."/>
            <person name="Lucas S."/>
            <person name="Deshpande S."/>
            <person name="Cheng J.F."/>
            <person name="Tapia R."/>
            <person name="Goodwin L.A."/>
            <person name="Pitluck S."/>
            <person name="Pagani I."/>
            <person name="Ivanova N."/>
            <person name="Mavromatis K."/>
            <person name="Mikhailova N."/>
            <person name="Huntemann M."/>
            <person name="Pati A."/>
            <person name="Chen A."/>
            <person name="Palaniappan K."/>
            <person name="Land M."/>
            <person name="Rohde M."/>
            <person name="Tindall B.J."/>
            <person name="Detter J.C."/>
            <person name="Goker M."/>
            <person name="Bristow J."/>
            <person name="Eisen J.A."/>
            <person name="Markowitz V."/>
            <person name="Hugenholtz P."/>
            <person name="Woyke T."/>
            <person name="Klenk H.P."/>
            <person name="Kyrpides N.C."/>
        </authorList>
    </citation>
    <scope>NUCLEOTIDE SEQUENCE</scope>
    <source>
        <strain evidence="7">ATCC 700263 / DSM 8902 / Z-7692</strain>
    </source>
</reference>
<dbReference type="Pfam" id="PF02142">
    <property type="entry name" value="MGS"/>
    <property type="match status" value="1"/>
</dbReference>
<evidence type="ECO:0000259" key="5">
    <source>
        <dbReference type="PROSITE" id="PS51855"/>
    </source>
</evidence>
<dbReference type="KEGG" id="sfc:Spiaf_1617"/>
<dbReference type="SUPFAM" id="SSF52335">
    <property type="entry name" value="Methylglyoxal synthase-like"/>
    <property type="match status" value="1"/>
</dbReference>
<dbReference type="CDD" id="cd01421">
    <property type="entry name" value="IMPCH"/>
    <property type="match status" value="1"/>
</dbReference>
<accession>H9UJI2</accession>
<dbReference type="Proteomes" id="UP000007383">
    <property type="component" value="Chromosome"/>
</dbReference>
<evidence type="ECO:0000256" key="3">
    <source>
        <dbReference type="ARBA" id="ARBA00022801"/>
    </source>
</evidence>
<dbReference type="PROSITE" id="PS51855">
    <property type="entry name" value="MGS"/>
    <property type="match status" value="1"/>
</dbReference>
<evidence type="ECO:0000313" key="7">
    <source>
        <dbReference type="Proteomes" id="UP000007383"/>
    </source>
</evidence>
<dbReference type="PANTHER" id="PTHR11692">
    <property type="entry name" value="BIFUNCTIONAL PURINE BIOSYNTHESIS PROTEIN PURH"/>
    <property type="match status" value="1"/>
</dbReference>
<dbReference type="EMBL" id="CP003282">
    <property type="protein sequence ID" value="AFG37675.1"/>
    <property type="molecule type" value="Genomic_DNA"/>
</dbReference>
<keyword evidence="2" id="KW-0658">Purine biosynthesis</keyword>
<dbReference type="FunFam" id="3.40.50.1380:FF:000001">
    <property type="entry name" value="Bifunctional purine biosynthesis protein PurH"/>
    <property type="match status" value="1"/>
</dbReference>
<sequence length="230" mass="25299">MNRVEVVDNNVPLRTALISVSDKTGLAELVVGLAETCPGMTVYSTGGTYRGIEQTITEHGLQDRLTLTQVSAYTGQPEMQGGLVKTLDFRIYLGLLSETYNAAHRQDLQRTGAEVFDLTVVNLYPFTAAAAAEGATLEDARANIDIGGPTMIRASAKNYLRVTAVCRPNDYPELLQQLRTNNGATRLDFRYRMARAAFTHTAEYDTAIAQHLQHTELDESLYRYGTTSGE</sequence>
<keyword evidence="3 6" id="KW-0378">Hydrolase</keyword>
<name>H9UJI2_SPIAZ</name>
<dbReference type="PANTHER" id="PTHR11692:SF0">
    <property type="entry name" value="BIFUNCTIONAL PURINE BIOSYNTHESIS PROTEIN ATIC"/>
    <property type="match status" value="1"/>
</dbReference>
<evidence type="ECO:0000313" key="6">
    <source>
        <dbReference type="EMBL" id="AFG37675.1"/>
    </source>
</evidence>
<dbReference type="Pfam" id="PF01808">
    <property type="entry name" value="AICARFT_IMPCHas"/>
    <property type="match status" value="1"/>
</dbReference>
<organism evidence="6 7">
    <name type="scientific">Spirochaeta africana (strain ATCC 700263 / DSM 8902 / Z-7692)</name>
    <dbReference type="NCBI Taxonomy" id="889378"/>
    <lineage>
        <taxon>Bacteria</taxon>
        <taxon>Pseudomonadati</taxon>
        <taxon>Spirochaetota</taxon>
        <taxon>Spirochaetia</taxon>
        <taxon>Spirochaetales</taxon>
        <taxon>Spirochaetaceae</taxon>
        <taxon>Spirochaeta</taxon>
    </lineage>
</organism>
<dbReference type="GO" id="GO:0006189">
    <property type="term" value="P:'de novo' IMP biosynthetic process"/>
    <property type="evidence" value="ECO:0007669"/>
    <property type="project" value="TreeGrafter"/>
</dbReference>
<keyword evidence="4" id="KW-0511">Multifunctional enzyme</keyword>
<dbReference type="HOGENOM" id="CLU_016316_2_1_12"/>
<dbReference type="Gene3D" id="3.40.50.1380">
    <property type="entry name" value="Methylglyoxal synthase-like domain"/>
    <property type="match status" value="1"/>
</dbReference>
<dbReference type="eggNOG" id="COG0138">
    <property type="taxonomic scope" value="Bacteria"/>
</dbReference>